<dbReference type="InterPro" id="IPR005467">
    <property type="entry name" value="His_kinase_dom"/>
</dbReference>
<evidence type="ECO:0000256" key="1">
    <source>
        <dbReference type="ARBA" id="ARBA00000085"/>
    </source>
</evidence>
<keyword evidence="7" id="KW-0067">ATP-binding</keyword>
<dbReference type="Proteomes" id="UP000240009">
    <property type="component" value="Unassembled WGS sequence"/>
</dbReference>
<dbReference type="PANTHER" id="PTHR42878">
    <property type="entry name" value="TWO-COMPONENT HISTIDINE KINASE"/>
    <property type="match status" value="1"/>
</dbReference>
<dbReference type="GO" id="GO:0030295">
    <property type="term" value="F:protein kinase activator activity"/>
    <property type="evidence" value="ECO:0007669"/>
    <property type="project" value="TreeGrafter"/>
</dbReference>
<dbReference type="InterPro" id="IPR036890">
    <property type="entry name" value="HATPase_C_sf"/>
</dbReference>
<keyword evidence="6 11" id="KW-0418">Kinase</keyword>
<protein>
    <recommendedName>
        <fullName evidence="2">histidine kinase</fullName>
        <ecNumber evidence="2">2.7.13.3</ecNumber>
    </recommendedName>
</protein>
<dbReference type="Gene3D" id="1.10.287.130">
    <property type="match status" value="1"/>
</dbReference>
<evidence type="ECO:0000256" key="9">
    <source>
        <dbReference type="SAM" id="Coils"/>
    </source>
</evidence>
<evidence type="ECO:0000256" key="3">
    <source>
        <dbReference type="ARBA" id="ARBA00022553"/>
    </source>
</evidence>
<evidence type="ECO:0000256" key="5">
    <source>
        <dbReference type="ARBA" id="ARBA00022741"/>
    </source>
</evidence>
<comment type="catalytic activity">
    <reaction evidence="1">
        <text>ATP + protein L-histidine = ADP + protein N-phospho-L-histidine.</text>
        <dbReference type="EC" id="2.7.13.3"/>
    </reaction>
</comment>
<dbReference type="OrthoDB" id="226486at2"/>
<dbReference type="GO" id="GO:0005524">
    <property type="term" value="F:ATP binding"/>
    <property type="evidence" value="ECO:0007669"/>
    <property type="project" value="UniProtKB-KW"/>
</dbReference>
<dbReference type="SMART" id="SM00388">
    <property type="entry name" value="HisKA"/>
    <property type="match status" value="1"/>
</dbReference>
<dbReference type="GO" id="GO:0000156">
    <property type="term" value="F:phosphorelay response regulator activity"/>
    <property type="evidence" value="ECO:0007669"/>
    <property type="project" value="TreeGrafter"/>
</dbReference>
<evidence type="ECO:0000259" key="10">
    <source>
        <dbReference type="PROSITE" id="PS50109"/>
    </source>
</evidence>
<dbReference type="SUPFAM" id="SSF55874">
    <property type="entry name" value="ATPase domain of HSP90 chaperone/DNA topoisomerase II/histidine kinase"/>
    <property type="match status" value="1"/>
</dbReference>
<dbReference type="CDD" id="cd00075">
    <property type="entry name" value="HATPase"/>
    <property type="match status" value="1"/>
</dbReference>
<dbReference type="PANTHER" id="PTHR42878:SF7">
    <property type="entry name" value="SENSOR HISTIDINE KINASE GLRK"/>
    <property type="match status" value="1"/>
</dbReference>
<evidence type="ECO:0000256" key="7">
    <source>
        <dbReference type="ARBA" id="ARBA00022840"/>
    </source>
</evidence>
<accession>A0A2S8F3K7</accession>
<keyword evidence="4" id="KW-0808">Transferase</keyword>
<dbReference type="InterPro" id="IPR036097">
    <property type="entry name" value="HisK_dim/P_sf"/>
</dbReference>
<dbReference type="EC" id="2.7.13.3" evidence="2"/>
<keyword evidence="9" id="KW-0175">Coiled coil</keyword>
<organism evidence="11 12">
    <name type="scientific">Blastopirellula marina</name>
    <dbReference type="NCBI Taxonomy" id="124"/>
    <lineage>
        <taxon>Bacteria</taxon>
        <taxon>Pseudomonadati</taxon>
        <taxon>Planctomycetota</taxon>
        <taxon>Planctomycetia</taxon>
        <taxon>Pirellulales</taxon>
        <taxon>Pirellulaceae</taxon>
        <taxon>Blastopirellula</taxon>
    </lineage>
</organism>
<dbReference type="Pfam" id="PF00512">
    <property type="entry name" value="HisKA"/>
    <property type="match status" value="1"/>
</dbReference>
<reference evidence="11 12" key="1">
    <citation type="submission" date="2018-02" db="EMBL/GenBank/DDBJ databases">
        <title>Comparative genomes isolates from brazilian mangrove.</title>
        <authorList>
            <person name="Araujo J.E."/>
            <person name="Taketani R.G."/>
            <person name="Silva M.C.P."/>
            <person name="Loureco M.V."/>
            <person name="Andreote F.D."/>
        </authorList>
    </citation>
    <scope>NUCLEOTIDE SEQUENCE [LARGE SCALE GENOMIC DNA]</scope>
    <source>
        <strain evidence="11 12">HEX-2 MGV</strain>
    </source>
</reference>
<dbReference type="AlphaFoldDB" id="A0A2S8F3K7"/>
<dbReference type="PRINTS" id="PR00344">
    <property type="entry name" value="BCTRLSENSOR"/>
</dbReference>
<evidence type="ECO:0000256" key="4">
    <source>
        <dbReference type="ARBA" id="ARBA00022679"/>
    </source>
</evidence>
<dbReference type="InterPro" id="IPR050351">
    <property type="entry name" value="BphY/WalK/GraS-like"/>
</dbReference>
<dbReference type="SMART" id="SM00387">
    <property type="entry name" value="HATPase_c"/>
    <property type="match status" value="1"/>
</dbReference>
<feature type="coiled-coil region" evidence="9">
    <location>
        <begin position="39"/>
        <end position="73"/>
    </location>
</feature>
<comment type="caution">
    <text evidence="11">The sequence shown here is derived from an EMBL/GenBank/DDBJ whole genome shotgun (WGS) entry which is preliminary data.</text>
</comment>
<evidence type="ECO:0000256" key="2">
    <source>
        <dbReference type="ARBA" id="ARBA00012438"/>
    </source>
</evidence>
<feature type="domain" description="Histidine kinase" evidence="10">
    <location>
        <begin position="82"/>
        <end position="288"/>
    </location>
</feature>
<dbReference type="CDD" id="cd00082">
    <property type="entry name" value="HisKA"/>
    <property type="match status" value="1"/>
</dbReference>
<evidence type="ECO:0000313" key="11">
    <source>
        <dbReference type="EMBL" id="PQO26739.1"/>
    </source>
</evidence>
<evidence type="ECO:0000256" key="6">
    <source>
        <dbReference type="ARBA" id="ARBA00022777"/>
    </source>
</evidence>
<dbReference type="GO" id="GO:0000155">
    <property type="term" value="F:phosphorelay sensor kinase activity"/>
    <property type="evidence" value="ECO:0007669"/>
    <property type="project" value="InterPro"/>
</dbReference>
<dbReference type="Pfam" id="PF02518">
    <property type="entry name" value="HATPase_c"/>
    <property type="match status" value="1"/>
</dbReference>
<dbReference type="EMBL" id="PUIA01000064">
    <property type="protein sequence ID" value="PQO26739.1"/>
    <property type="molecule type" value="Genomic_DNA"/>
</dbReference>
<dbReference type="InterPro" id="IPR003594">
    <property type="entry name" value="HATPase_dom"/>
</dbReference>
<dbReference type="InterPro" id="IPR004358">
    <property type="entry name" value="Sig_transdc_His_kin-like_C"/>
</dbReference>
<dbReference type="InterPro" id="IPR003661">
    <property type="entry name" value="HisK_dim/P_dom"/>
</dbReference>
<keyword evidence="3" id="KW-0597">Phosphoprotein</keyword>
<dbReference type="GO" id="GO:0007234">
    <property type="term" value="P:osmosensory signaling via phosphorelay pathway"/>
    <property type="evidence" value="ECO:0007669"/>
    <property type="project" value="TreeGrafter"/>
</dbReference>
<gene>
    <name evidence="11" type="ORF">C5Y96_19845</name>
</gene>
<dbReference type="PROSITE" id="PS50109">
    <property type="entry name" value="HIS_KIN"/>
    <property type="match status" value="1"/>
</dbReference>
<sequence>MTSPNEEPSISDTNRLWNLSANDESIDLRELLSCWDKATARLQETHESLRKEVTRLTDELEVKNRELARKNRLADLGLVASHIAHEVRNGLMPLTLYTGLLKRKVSGDPETKRIVDKIESGLTVLNTTVDDLLHFTADRQPNQAYVPTSQMIREICEDLAPQFQAQDVQVRLDLTEQEMLLADKDMLKRAFLNLILNALDVMPDGGILTITSQVNFGHLEIEFADTGCGISSTDVRRIFDPFYSTKSTGTGLGLAIVQRVVEVHQGQVSAMNCPDFGAAFTLMFPMKSLKAAA</sequence>
<name>A0A2S8F3K7_9BACT</name>
<evidence type="ECO:0000256" key="8">
    <source>
        <dbReference type="ARBA" id="ARBA00023012"/>
    </source>
</evidence>
<dbReference type="Gene3D" id="3.30.565.10">
    <property type="entry name" value="Histidine kinase-like ATPase, C-terminal domain"/>
    <property type="match status" value="1"/>
</dbReference>
<evidence type="ECO:0000313" key="12">
    <source>
        <dbReference type="Proteomes" id="UP000240009"/>
    </source>
</evidence>
<proteinExistence type="predicted"/>
<dbReference type="RefSeq" id="WP_105356968.1">
    <property type="nucleotide sequence ID" value="NZ_PUIA01000064.1"/>
</dbReference>
<keyword evidence="5" id="KW-0547">Nucleotide-binding</keyword>
<keyword evidence="8" id="KW-0902">Two-component regulatory system</keyword>
<dbReference type="SUPFAM" id="SSF47384">
    <property type="entry name" value="Homodimeric domain of signal transducing histidine kinase"/>
    <property type="match status" value="1"/>
</dbReference>